<dbReference type="AlphaFoldDB" id="A0A8X6XAH5"/>
<evidence type="ECO:0000313" key="1">
    <source>
        <dbReference type="EMBL" id="GFY49236.1"/>
    </source>
</evidence>
<dbReference type="EMBL" id="BMAV01006898">
    <property type="protein sequence ID" value="GFY49236.1"/>
    <property type="molecule type" value="Genomic_DNA"/>
</dbReference>
<protein>
    <submittedName>
        <fullName evidence="1">Uncharacterized protein</fullName>
    </submittedName>
</protein>
<sequence>MSAALCAYALETIMTLYPKDMWLHIYTDGSAQDDVSAGAGFYYENFFEGSLASGLGVTNFDAEIEAARHAKCHSQLIYLLPIDELFS</sequence>
<keyword evidence="2" id="KW-1185">Reference proteome</keyword>
<gene>
    <name evidence="1" type="primary">NCL1_47127</name>
    <name evidence="1" type="ORF">TNIN_462751</name>
</gene>
<dbReference type="Proteomes" id="UP000886998">
    <property type="component" value="Unassembled WGS sequence"/>
</dbReference>
<name>A0A8X6XAH5_9ARAC</name>
<reference evidence="1" key="1">
    <citation type="submission" date="2020-08" db="EMBL/GenBank/DDBJ databases">
        <title>Multicomponent nature underlies the extraordinary mechanical properties of spider dragline silk.</title>
        <authorList>
            <person name="Kono N."/>
            <person name="Nakamura H."/>
            <person name="Mori M."/>
            <person name="Yoshida Y."/>
            <person name="Ohtoshi R."/>
            <person name="Malay A.D."/>
            <person name="Moran D.A.P."/>
            <person name="Tomita M."/>
            <person name="Numata K."/>
            <person name="Arakawa K."/>
        </authorList>
    </citation>
    <scope>NUCLEOTIDE SEQUENCE</scope>
</reference>
<evidence type="ECO:0000313" key="2">
    <source>
        <dbReference type="Proteomes" id="UP000886998"/>
    </source>
</evidence>
<proteinExistence type="predicted"/>
<organism evidence="1 2">
    <name type="scientific">Trichonephila inaurata madagascariensis</name>
    <dbReference type="NCBI Taxonomy" id="2747483"/>
    <lineage>
        <taxon>Eukaryota</taxon>
        <taxon>Metazoa</taxon>
        <taxon>Ecdysozoa</taxon>
        <taxon>Arthropoda</taxon>
        <taxon>Chelicerata</taxon>
        <taxon>Arachnida</taxon>
        <taxon>Araneae</taxon>
        <taxon>Araneomorphae</taxon>
        <taxon>Entelegynae</taxon>
        <taxon>Araneoidea</taxon>
        <taxon>Nephilidae</taxon>
        <taxon>Trichonephila</taxon>
        <taxon>Trichonephila inaurata</taxon>
    </lineage>
</organism>
<comment type="caution">
    <text evidence="1">The sequence shown here is derived from an EMBL/GenBank/DDBJ whole genome shotgun (WGS) entry which is preliminary data.</text>
</comment>
<dbReference type="OrthoDB" id="421040at2759"/>
<accession>A0A8X6XAH5</accession>